<evidence type="ECO:0000313" key="3">
    <source>
        <dbReference type="Proteomes" id="UP000663860"/>
    </source>
</evidence>
<gene>
    <name evidence="2" type="ORF">IZO911_LOCUS45847</name>
</gene>
<feature type="transmembrane region" description="Helical" evidence="1">
    <location>
        <begin position="43"/>
        <end position="61"/>
    </location>
</feature>
<evidence type="ECO:0000313" key="2">
    <source>
        <dbReference type="EMBL" id="CAF1520873.1"/>
    </source>
</evidence>
<keyword evidence="1" id="KW-0472">Membrane</keyword>
<feature type="non-terminal residue" evidence="2">
    <location>
        <position position="1"/>
    </location>
</feature>
<proteinExistence type="predicted"/>
<sequence>ILMIIRIINSLLAVLTRPYIYIQKYILVAFQSHLPIYFDEKSWYILFGFMTFLAFIIAYTLSRYITLQDADDDPVYQRAKLYSMQRKHQKVT</sequence>
<keyword evidence="1" id="KW-0812">Transmembrane</keyword>
<keyword evidence="1" id="KW-1133">Transmembrane helix</keyword>
<dbReference type="AlphaFoldDB" id="A0A815UUN8"/>
<comment type="caution">
    <text evidence="2">The sequence shown here is derived from an EMBL/GenBank/DDBJ whole genome shotgun (WGS) entry which is preliminary data.</text>
</comment>
<name>A0A815UUN8_9BILA</name>
<evidence type="ECO:0000256" key="1">
    <source>
        <dbReference type="SAM" id="Phobius"/>
    </source>
</evidence>
<organism evidence="2 3">
    <name type="scientific">Adineta steineri</name>
    <dbReference type="NCBI Taxonomy" id="433720"/>
    <lineage>
        <taxon>Eukaryota</taxon>
        <taxon>Metazoa</taxon>
        <taxon>Spiralia</taxon>
        <taxon>Gnathifera</taxon>
        <taxon>Rotifera</taxon>
        <taxon>Eurotatoria</taxon>
        <taxon>Bdelloidea</taxon>
        <taxon>Adinetida</taxon>
        <taxon>Adinetidae</taxon>
        <taxon>Adineta</taxon>
    </lineage>
</organism>
<reference evidence="2" key="1">
    <citation type="submission" date="2021-02" db="EMBL/GenBank/DDBJ databases">
        <authorList>
            <person name="Nowell W R."/>
        </authorList>
    </citation>
    <scope>NUCLEOTIDE SEQUENCE</scope>
</reference>
<dbReference type="EMBL" id="CAJNOE010005793">
    <property type="protein sequence ID" value="CAF1520873.1"/>
    <property type="molecule type" value="Genomic_DNA"/>
</dbReference>
<protein>
    <submittedName>
        <fullName evidence="2">Uncharacterized protein</fullName>
    </submittedName>
</protein>
<accession>A0A815UUN8</accession>
<dbReference type="Proteomes" id="UP000663860">
    <property type="component" value="Unassembled WGS sequence"/>
</dbReference>